<dbReference type="InterPro" id="IPR014729">
    <property type="entry name" value="Rossmann-like_a/b/a_fold"/>
</dbReference>
<name>X1UVS1_9ZZZZ</name>
<dbReference type="SUPFAM" id="SSF52402">
    <property type="entry name" value="Adenine nucleotide alpha hydrolases-like"/>
    <property type="match status" value="1"/>
</dbReference>
<gene>
    <name evidence="1" type="ORF">S12H4_47086</name>
</gene>
<protein>
    <recommendedName>
        <fullName evidence="2">UspA domain-containing protein</fullName>
    </recommendedName>
</protein>
<evidence type="ECO:0000313" key="1">
    <source>
        <dbReference type="EMBL" id="GAJ07717.1"/>
    </source>
</evidence>
<comment type="caution">
    <text evidence="1">The sequence shown here is derived from an EMBL/GenBank/DDBJ whole genome shotgun (WGS) entry which is preliminary data.</text>
</comment>
<proteinExistence type="predicted"/>
<reference evidence="1" key="1">
    <citation type="journal article" date="2014" name="Front. Microbiol.">
        <title>High frequency of phylogenetically diverse reductive dehalogenase-homologous genes in deep subseafloor sedimentary metagenomes.</title>
        <authorList>
            <person name="Kawai M."/>
            <person name="Futagami T."/>
            <person name="Toyoda A."/>
            <person name="Takaki Y."/>
            <person name="Nishi S."/>
            <person name="Hori S."/>
            <person name="Arai W."/>
            <person name="Tsubouchi T."/>
            <person name="Morono Y."/>
            <person name="Uchiyama I."/>
            <person name="Ito T."/>
            <person name="Fujiyama A."/>
            <person name="Inagaki F."/>
            <person name="Takami H."/>
        </authorList>
    </citation>
    <scope>NUCLEOTIDE SEQUENCE</scope>
    <source>
        <strain evidence="1">Expedition CK06-06</strain>
    </source>
</reference>
<organism evidence="1">
    <name type="scientific">marine sediment metagenome</name>
    <dbReference type="NCBI Taxonomy" id="412755"/>
    <lineage>
        <taxon>unclassified sequences</taxon>
        <taxon>metagenomes</taxon>
        <taxon>ecological metagenomes</taxon>
    </lineage>
</organism>
<accession>X1UVS1</accession>
<dbReference type="Gene3D" id="3.40.50.620">
    <property type="entry name" value="HUPs"/>
    <property type="match status" value="1"/>
</dbReference>
<sequence>MGEKILIPLDGSKVGEVALPYVKKLLSDLSPRVKVELTLLQVVSLLTHYVGAGEAVAPISYTEKEMEQIKQEARDYLNKIGEGIRSEKISVEIRVGVGNAAEE</sequence>
<dbReference type="AlphaFoldDB" id="X1UVS1"/>
<evidence type="ECO:0008006" key="2">
    <source>
        <dbReference type="Google" id="ProtNLM"/>
    </source>
</evidence>
<dbReference type="EMBL" id="BARW01029276">
    <property type="protein sequence ID" value="GAJ07717.1"/>
    <property type="molecule type" value="Genomic_DNA"/>
</dbReference>
<feature type="non-terminal residue" evidence="1">
    <location>
        <position position="103"/>
    </location>
</feature>